<keyword evidence="14" id="KW-1185">Reference proteome</keyword>
<feature type="compositionally biased region" description="Polar residues" evidence="11">
    <location>
        <begin position="342"/>
        <end position="352"/>
    </location>
</feature>
<evidence type="ECO:0000256" key="10">
    <source>
        <dbReference type="SAM" id="Coils"/>
    </source>
</evidence>
<feature type="region of interest" description="Disordered" evidence="11">
    <location>
        <begin position="467"/>
        <end position="539"/>
    </location>
</feature>
<keyword evidence="4 9" id="KW-0547">Nucleotide-binding</keyword>
<feature type="compositionally biased region" description="Polar residues" evidence="11">
    <location>
        <begin position="1068"/>
        <end position="1081"/>
    </location>
</feature>
<feature type="region of interest" description="Disordered" evidence="11">
    <location>
        <begin position="551"/>
        <end position="744"/>
    </location>
</feature>
<dbReference type="PROSITE" id="PS50011">
    <property type="entry name" value="PROTEIN_KINASE_DOM"/>
    <property type="match status" value="1"/>
</dbReference>
<feature type="compositionally biased region" description="Polar residues" evidence="11">
    <location>
        <begin position="584"/>
        <end position="611"/>
    </location>
</feature>
<dbReference type="PANTHER" id="PTHR48016">
    <property type="entry name" value="MAP KINASE KINASE KINASE SSK2-RELATED-RELATED"/>
    <property type="match status" value="1"/>
</dbReference>
<evidence type="ECO:0000256" key="11">
    <source>
        <dbReference type="SAM" id="MobiDB-lite"/>
    </source>
</evidence>
<evidence type="ECO:0000256" key="5">
    <source>
        <dbReference type="ARBA" id="ARBA00022777"/>
    </source>
</evidence>
<dbReference type="EC" id="2.7.11.24" evidence="2"/>
<feature type="compositionally biased region" description="Low complexity" evidence="11">
    <location>
        <begin position="1131"/>
        <end position="1144"/>
    </location>
</feature>
<evidence type="ECO:0000313" key="13">
    <source>
        <dbReference type="EMBL" id="KAK5173004.1"/>
    </source>
</evidence>
<evidence type="ECO:0000256" key="4">
    <source>
        <dbReference type="ARBA" id="ARBA00022741"/>
    </source>
</evidence>
<dbReference type="PROSITE" id="PS00108">
    <property type="entry name" value="PROTEIN_KINASE_ST"/>
    <property type="match status" value="1"/>
</dbReference>
<feature type="compositionally biased region" description="Polar residues" evidence="11">
    <location>
        <begin position="1339"/>
        <end position="1370"/>
    </location>
</feature>
<evidence type="ECO:0000256" key="6">
    <source>
        <dbReference type="ARBA" id="ARBA00022840"/>
    </source>
</evidence>
<dbReference type="SMART" id="SM00220">
    <property type="entry name" value="S_TKc"/>
    <property type="match status" value="1"/>
</dbReference>
<feature type="binding site" evidence="9">
    <location>
        <position position="1547"/>
    </location>
    <ligand>
        <name>ATP</name>
        <dbReference type="ChEBI" id="CHEBI:30616"/>
    </ligand>
</feature>
<dbReference type="GeneID" id="89924473"/>
<feature type="region of interest" description="Disordered" evidence="11">
    <location>
        <begin position="1"/>
        <end position="166"/>
    </location>
</feature>
<feature type="coiled-coil region" evidence="10">
    <location>
        <begin position="887"/>
        <end position="914"/>
    </location>
</feature>
<feature type="compositionally biased region" description="Polar residues" evidence="11">
    <location>
        <begin position="1264"/>
        <end position="1276"/>
    </location>
</feature>
<dbReference type="GO" id="GO:0005524">
    <property type="term" value="F:ATP binding"/>
    <property type="evidence" value="ECO:0007669"/>
    <property type="project" value="UniProtKB-UniRule"/>
</dbReference>
<protein>
    <recommendedName>
        <fullName evidence="2">mitogen-activated protein kinase</fullName>
        <ecNumber evidence="2">2.7.11.24</ecNumber>
    </recommendedName>
</protein>
<feature type="compositionally biased region" description="Polar residues" evidence="11">
    <location>
        <begin position="530"/>
        <end position="539"/>
    </location>
</feature>
<comment type="catalytic activity">
    <reaction evidence="7">
        <text>L-threonyl-[protein] + ATP = O-phospho-L-threonyl-[protein] + ADP + H(+)</text>
        <dbReference type="Rhea" id="RHEA:46608"/>
        <dbReference type="Rhea" id="RHEA-COMP:11060"/>
        <dbReference type="Rhea" id="RHEA-COMP:11605"/>
        <dbReference type="ChEBI" id="CHEBI:15378"/>
        <dbReference type="ChEBI" id="CHEBI:30013"/>
        <dbReference type="ChEBI" id="CHEBI:30616"/>
        <dbReference type="ChEBI" id="CHEBI:61977"/>
        <dbReference type="ChEBI" id="CHEBI:456216"/>
        <dbReference type="EC" id="2.7.11.24"/>
    </reaction>
    <physiologicalReaction direction="left-to-right" evidence="7">
        <dbReference type="Rhea" id="RHEA:46609"/>
    </physiologicalReaction>
</comment>
<feature type="region of interest" description="Disordered" evidence="11">
    <location>
        <begin position="268"/>
        <end position="353"/>
    </location>
</feature>
<dbReference type="GO" id="GO:0004709">
    <property type="term" value="F:MAP kinase kinase kinase activity"/>
    <property type="evidence" value="ECO:0007669"/>
    <property type="project" value="UniProtKB-ARBA"/>
</dbReference>
<dbReference type="InterPro" id="IPR011009">
    <property type="entry name" value="Kinase-like_dom_sf"/>
</dbReference>
<reference evidence="13 14" key="1">
    <citation type="submission" date="2023-08" db="EMBL/GenBank/DDBJ databases">
        <title>Black Yeasts Isolated from many extreme environments.</title>
        <authorList>
            <person name="Coleine C."/>
            <person name="Stajich J.E."/>
            <person name="Selbmann L."/>
        </authorList>
    </citation>
    <scope>NUCLEOTIDE SEQUENCE [LARGE SCALE GENOMIC DNA]</scope>
    <source>
        <strain evidence="13 14">CCFEE 5935</strain>
    </source>
</reference>
<feature type="region of interest" description="Disordered" evidence="11">
    <location>
        <begin position="195"/>
        <end position="255"/>
    </location>
</feature>
<feature type="compositionally biased region" description="Polar residues" evidence="11">
    <location>
        <begin position="1033"/>
        <end position="1052"/>
    </location>
</feature>
<dbReference type="RefSeq" id="XP_064661722.1">
    <property type="nucleotide sequence ID" value="XM_064800383.1"/>
</dbReference>
<feature type="compositionally biased region" description="Basic and acidic residues" evidence="11">
    <location>
        <begin position="632"/>
        <end position="641"/>
    </location>
</feature>
<feature type="domain" description="Protein kinase" evidence="12">
    <location>
        <begin position="1518"/>
        <end position="1806"/>
    </location>
</feature>
<feature type="region of interest" description="Disordered" evidence="11">
    <location>
        <begin position="1329"/>
        <end position="1395"/>
    </location>
</feature>
<dbReference type="FunFam" id="3.30.200.20:FF:000387">
    <property type="entry name" value="Serine/threonine-protein kinase STE11"/>
    <property type="match status" value="1"/>
</dbReference>
<dbReference type="GO" id="GO:0000196">
    <property type="term" value="P:cell integrity MAPK cascade"/>
    <property type="evidence" value="ECO:0007669"/>
    <property type="project" value="UniProtKB-ARBA"/>
</dbReference>
<feature type="compositionally biased region" description="Basic and acidic residues" evidence="11">
    <location>
        <begin position="663"/>
        <end position="685"/>
    </location>
</feature>
<dbReference type="FunFam" id="1.10.510.10:FF:000182">
    <property type="entry name" value="MAP kinase kinase kinase mkh1"/>
    <property type="match status" value="1"/>
</dbReference>
<dbReference type="Proteomes" id="UP001337655">
    <property type="component" value="Unassembled WGS sequence"/>
</dbReference>
<dbReference type="InterPro" id="IPR050538">
    <property type="entry name" value="MAP_kinase_kinase_kinase"/>
</dbReference>
<evidence type="ECO:0000256" key="3">
    <source>
        <dbReference type="ARBA" id="ARBA00022679"/>
    </source>
</evidence>
<evidence type="ECO:0000256" key="8">
    <source>
        <dbReference type="ARBA" id="ARBA00048130"/>
    </source>
</evidence>
<feature type="compositionally biased region" description="Pro residues" evidence="11">
    <location>
        <begin position="114"/>
        <end position="123"/>
    </location>
</feature>
<evidence type="ECO:0000256" key="7">
    <source>
        <dbReference type="ARBA" id="ARBA00047919"/>
    </source>
</evidence>
<feature type="compositionally biased region" description="Polar residues" evidence="11">
    <location>
        <begin position="7"/>
        <end position="17"/>
    </location>
</feature>
<dbReference type="Gene3D" id="1.10.510.10">
    <property type="entry name" value="Transferase(Phosphotransferase) domain 1"/>
    <property type="match status" value="1"/>
</dbReference>
<dbReference type="SUPFAM" id="SSF56112">
    <property type="entry name" value="Protein kinase-like (PK-like)"/>
    <property type="match status" value="1"/>
</dbReference>
<evidence type="ECO:0000256" key="9">
    <source>
        <dbReference type="PROSITE-ProRule" id="PRU10141"/>
    </source>
</evidence>
<feature type="compositionally biased region" description="Low complexity" evidence="11">
    <location>
        <begin position="1023"/>
        <end position="1032"/>
    </location>
</feature>
<dbReference type="EMBL" id="JAVRRT010000004">
    <property type="protein sequence ID" value="KAK5173004.1"/>
    <property type="molecule type" value="Genomic_DNA"/>
</dbReference>
<accession>A0AAV9PGX8</accession>
<comment type="caution">
    <text evidence="13">The sequence shown here is derived from an EMBL/GenBank/DDBJ whole genome shotgun (WGS) entry which is preliminary data.</text>
</comment>
<organism evidence="13 14">
    <name type="scientific">Saxophila tyrrhenica</name>
    <dbReference type="NCBI Taxonomy" id="1690608"/>
    <lineage>
        <taxon>Eukaryota</taxon>
        <taxon>Fungi</taxon>
        <taxon>Dikarya</taxon>
        <taxon>Ascomycota</taxon>
        <taxon>Pezizomycotina</taxon>
        <taxon>Dothideomycetes</taxon>
        <taxon>Dothideomycetidae</taxon>
        <taxon>Mycosphaerellales</taxon>
        <taxon>Extremaceae</taxon>
        <taxon>Saxophila</taxon>
    </lineage>
</organism>
<feature type="region of interest" description="Disordered" evidence="11">
    <location>
        <begin position="919"/>
        <end position="1284"/>
    </location>
</feature>
<name>A0AAV9PGX8_9PEZI</name>
<gene>
    <name evidence="13" type="primary">BCK1</name>
    <name evidence="13" type="ORF">LTR77_003126</name>
</gene>
<feature type="compositionally biased region" description="Low complexity" evidence="11">
    <location>
        <begin position="1202"/>
        <end position="1211"/>
    </location>
</feature>
<feature type="compositionally biased region" description="Polar residues" evidence="11">
    <location>
        <begin position="1110"/>
        <end position="1130"/>
    </location>
</feature>
<feature type="compositionally biased region" description="Acidic residues" evidence="11">
    <location>
        <begin position="1095"/>
        <end position="1106"/>
    </location>
</feature>
<evidence type="ECO:0000313" key="14">
    <source>
        <dbReference type="Proteomes" id="UP001337655"/>
    </source>
</evidence>
<keyword evidence="5 13" id="KW-0418">Kinase</keyword>
<sequence length="1827" mass="197486">MLAAQQRARSSSNNTPDESSRHNTPPPQLPARGNNLSVPGEGHSAAYGYTSAPGLAPYSTSPRPRAHTYATELAMQSQQDQFRRGTPGNPGQQGWPAPGARHASAGGPYQGGFIPPPPPPSAPPNSGMHIPPPPPRPMNSSAPSNGPYMPPPPGPQWGYGTYNHRQATHPAPMYQQHPAHREPKNYDPTAYAEYMHYPQPPVDQPLTSATYIPGGESFGPGVGIPPLESQRMQSSQSRPSTTQASQYGGAWGNEDRFGVNDFTSTWFNNHQTYQQPPPPQQTSNFPPPTPTARQNTIILPPANEKQEYRSSPAQERAPLPFRHQSSKSNQDSSSNRDHSSSGETPASPQDQNWPLERVQTWLITHNFSKEWQSAFRHLNVHGSLFLDIGRSGGQRNIGFMPQTVLPQVARECTNNGGLWDQAREREEGRRLRRLVRDVISTGGASTPATALPKLPLSNNRRESAQLLGSAGTDGGVENSPDLSGPKYSLNSSTTPSTAGTAGDESPGHSMPTIAQRRSSQQRAVTYDSGMGNSIRSDFTSSLMGSINDIQRRHSPSASGELSAKGFSASPQQSPGMSNARPAGTSGQRYYSHQRGVSSETNIPIHGSNLSPGPTRATAAQRADGDSAFAKPPPEDTRRRNGAEATRPPPVESRYSGETPASAREPKRGFLDKFRKTRRDDAHPSPEDEFSPSSPYPPRALPSKSSSNALSETALERASSRKTKNGHLSVESGTSYFTAPSAKPPSERKFVLVTPDAWNYRLIDISDVESADHLRTVICYNLGLGDCPDATVHLTSPGQTEHDEALGDSLLMNAKKNMADSSGSLKLFLRVPESAGLGLQNVPPSPFGRASFSDRPLDPMTFSRLVNGGVTDLPDKSEFDNLPESERQALLEAKAEEHRRENERKQRAYLESRREKIGEKRIHDFDAPSRPVSSGSTDLEKRSDLVPMRRPPPVPEPTTTLAKANSLTKKGAPNTIRTSWPNRKEEPWKRISGGSIKEEEEKRPGSHGIAGALVGAGMAARSFGTPSSTPSSGLQKSSTAPDLNNNTSRQQFKPSALSDVHFNKHHNNARNASPASPRSPFTASKGGQVFKIPDYVENDEGAGDEEDTLKANGQPSLTLSIPTNPTVNRVKSSSGRSPEVSPSTSAPAPGRLNRRSTRRGPSFELPERQVDFQPSPAMVQEESEDSDDGLFAIPIRSAKDTKATSAKTPSSAKARDVLGITADTPNRSPNRPELKVKTSRSNVKFGSPLDRKVNDDASDGIERQVPTSASTGHPSTDSPEEFGAFAREHRRESFASEVWANRPPAEGIVEHLDAFFPNVDLDQPLLDEAGADGAAADGSPVSTDKSTDRSTLSTKASSQDLASSRSVTPMSSADEGDSYGADATSGMTKSDKHTSVAARNMRKAGGLGRIKSIRDVVKNNYNAAPNAQAHMSTSSYGSSRASGVSMANAPLNRVSVLKSDSSSIVRRKSTKMFGARIEQVKPQRGSRLISNLDTIPQDTIPAGNVQHAKAPERQPTFKWMRGQLIGKGTFGRVYLGMNTTTGELLAVKQVEVHHSAPNADPAKIREMVKALDIEIDTMKDLDHVNIVQYLGCERKEYSISIFLEYISGGSVGSCLRKHGKFEEAVVSSLTRQTLNGLAYLHSEGILHRDLKADNILLDLDGTCKISDFGISKRSADPYHNDITNSMQGSVFWMAPEVIRAQSQPGGALAQGEDIHSANAMNKGYSAKVDIWSLGCVVLEMFAGRRPWSKEEAIGAIFKLGSLNMAPPIPEDVSDVVGPAAISFMLDCFTIEPGERPTAETMLRAPFCISDPNYNFLDTALYAKIRGAF</sequence>
<dbReference type="PANTHER" id="PTHR48016:SF48">
    <property type="entry name" value="SERINE_THREONINE-PROTEIN KINASE BCK1_SLK1_SSP31"/>
    <property type="match status" value="1"/>
</dbReference>
<feature type="compositionally biased region" description="Low complexity" evidence="11">
    <location>
        <begin position="138"/>
        <end position="147"/>
    </location>
</feature>
<comment type="similarity">
    <text evidence="1">Belongs to the protein kinase superfamily. STE Ser/Thr protein kinase family. MAP kinase kinase kinase subfamily.</text>
</comment>
<dbReference type="Pfam" id="PF00069">
    <property type="entry name" value="Pkinase"/>
    <property type="match status" value="1"/>
</dbReference>
<keyword evidence="6 9" id="KW-0067">ATP-binding</keyword>
<feature type="compositionally biased region" description="Pro residues" evidence="11">
    <location>
        <begin position="275"/>
        <end position="290"/>
    </location>
</feature>
<comment type="catalytic activity">
    <reaction evidence="8">
        <text>L-seryl-[protein] + ATP = O-phospho-L-seryl-[protein] + ADP + H(+)</text>
        <dbReference type="Rhea" id="RHEA:17989"/>
        <dbReference type="Rhea" id="RHEA-COMP:9863"/>
        <dbReference type="Rhea" id="RHEA-COMP:11604"/>
        <dbReference type="ChEBI" id="CHEBI:15378"/>
        <dbReference type="ChEBI" id="CHEBI:29999"/>
        <dbReference type="ChEBI" id="CHEBI:30616"/>
        <dbReference type="ChEBI" id="CHEBI:83421"/>
        <dbReference type="ChEBI" id="CHEBI:456216"/>
        <dbReference type="EC" id="2.7.11.24"/>
    </reaction>
    <physiologicalReaction direction="left-to-right" evidence="8">
        <dbReference type="Rhea" id="RHEA:17990"/>
    </physiologicalReaction>
</comment>
<dbReference type="PROSITE" id="PS00107">
    <property type="entry name" value="PROTEIN_KINASE_ATP"/>
    <property type="match status" value="1"/>
</dbReference>
<dbReference type="InterPro" id="IPR000719">
    <property type="entry name" value="Prot_kinase_dom"/>
</dbReference>
<keyword evidence="10" id="KW-0175">Coiled coil</keyword>
<dbReference type="GO" id="GO:0004707">
    <property type="term" value="F:MAP kinase activity"/>
    <property type="evidence" value="ECO:0007669"/>
    <property type="project" value="UniProtKB-EC"/>
</dbReference>
<proteinExistence type="inferred from homology"/>
<feature type="compositionally biased region" description="Low complexity" evidence="11">
    <location>
        <begin position="491"/>
        <end position="502"/>
    </location>
</feature>
<evidence type="ECO:0000259" key="12">
    <source>
        <dbReference type="PROSITE" id="PS50011"/>
    </source>
</evidence>
<feature type="compositionally biased region" description="Low complexity" evidence="11">
    <location>
        <begin position="229"/>
        <end position="246"/>
    </location>
</feature>
<dbReference type="InterPro" id="IPR017441">
    <property type="entry name" value="Protein_kinase_ATP_BS"/>
</dbReference>
<evidence type="ECO:0000256" key="2">
    <source>
        <dbReference type="ARBA" id="ARBA00012411"/>
    </source>
</evidence>
<dbReference type="InterPro" id="IPR008271">
    <property type="entry name" value="Ser/Thr_kinase_AS"/>
</dbReference>
<evidence type="ECO:0000256" key="1">
    <source>
        <dbReference type="ARBA" id="ARBA00006529"/>
    </source>
</evidence>
<keyword evidence="3 13" id="KW-0808">Transferase</keyword>